<dbReference type="EMBL" id="JAIZAY010000023">
    <property type="protein sequence ID" value="KAJ8019609.1"/>
    <property type="molecule type" value="Genomic_DNA"/>
</dbReference>
<sequence length="127" mass="14021">MPELRALANKCNFSTTLDDMLCDRLVCSINDNQIQRKLLSEGNLTLKRAELVTGAEVASNHVKELANATGTVGQSVNKVLQTSKPHEKGRERHKPRSNGNNSDRPNEKVTMTHQSVISRTNSVIIVT</sequence>
<name>A0A9Q1BBZ5_HOLLE</name>
<evidence type="ECO:0000256" key="1">
    <source>
        <dbReference type="SAM" id="MobiDB-lite"/>
    </source>
</evidence>
<evidence type="ECO:0000313" key="2">
    <source>
        <dbReference type="EMBL" id="KAJ8019609.1"/>
    </source>
</evidence>
<organism evidence="2 3">
    <name type="scientific">Holothuria leucospilota</name>
    <name type="common">Black long sea cucumber</name>
    <name type="synonym">Mertensiothuria leucospilota</name>
    <dbReference type="NCBI Taxonomy" id="206669"/>
    <lineage>
        <taxon>Eukaryota</taxon>
        <taxon>Metazoa</taxon>
        <taxon>Echinodermata</taxon>
        <taxon>Eleutherozoa</taxon>
        <taxon>Echinozoa</taxon>
        <taxon>Holothuroidea</taxon>
        <taxon>Aspidochirotacea</taxon>
        <taxon>Aspidochirotida</taxon>
        <taxon>Holothuriidae</taxon>
        <taxon>Holothuria</taxon>
    </lineage>
</organism>
<gene>
    <name evidence="2" type="ORF">HOLleu_41260</name>
</gene>
<dbReference type="AlphaFoldDB" id="A0A9Q1BBZ5"/>
<proteinExistence type="predicted"/>
<feature type="compositionally biased region" description="Polar residues" evidence="1">
    <location>
        <begin position="97"/>
        <end position="115"/>
    </location>
</feature>
<protein>
    <submittedName>
        <fullName evidence="2">Uncharacterized protein</fullName>
    </submittedName>
</protein>
<dbReference type="Proteomes" id="UP001152320">
    <property type="component" value="Chromosome 23"/>
</dbReference>
<comment type="caution">
    <text evidence="2">The sequence shown here is derived from an EMBL/GenBank/DDBJ whole genome shotgun (WGS) entry which is preliminary data.</text>
</comment>
<feature type="compositionally biased region" description="Polar residues" evidence="1">
    <location>
        <begin position="68"/>
        <end position="83"/>
    </location>
</feature>
<feature type="region of interest" description="Disordered" evidence="1">
    <location>
        <begin position="68"/>
        <end position="115"/>
    </location>
</feature>
<accession>A0A9Q1BBZ5</accession>
<keyword evidence="3" id="KW-1185">Reference proteome</keyword>
<dbReference type="OrthoDB" id="775972at2759"/>
<reference evidence="2" key="1">
    <citation type="submission" date="2021-10" db="EMBL/GenBank/DDBJ databases">
        <title>Tropical sea cucumber genome reveals ecological adaptation and Cuvierian tubules defense mechanism.</title>
        <authorList>
            <person name="Chen T."/>
        </authorList>
    </citation>
    <scope>NUCLEOTIDE SEQUENCE</scope>
    <source>
        <strain evidence="2">Nanhai2018</strain>
        <tissue evidence="2">Muscle</tissue>
    </source>
</reference>
<evidence type="ECO:0000313" key="3">
    <source>
        <dbReference type="Proteomes" id="UP001152320"/>
    </source>
</evidence>